<gene>
    <name evidence="2" type="ORF">DI609_07385</name>
</gene>
<evidence type="ECO:0000259" key="1">
    <source>
        <dbReference type="Pfam" id="PF02627"/>
    </source>
</evidence>
<dbReference type="InterPro" id="IPR004675">
    <property type="entry name" value="AhpD_core"/>
</dbReference>
<dbReference type="SUPFAM" id="SSF69118">
    <property type="entry name" value="AhpD-like"/>
    <property type="match status" value="1"/>
</dbReference>
<dbReference type="PANTHER" id="PTHR34846">
    <property type="entry name" value="4-CARBOXYMUCONOLACTONE DECARBOXYLASE FAMILY PROTEIN (AFU_ORTHOLOGUE AFUA_6G11590)"/>
    <property type="match status" value="1"/>
</dbReference>
<feature type="domain" description="Carboxymuconolactone decarboxylase-like" evidence="1">
    <location>
        <begin position="14"/>
        <end position="99"/>
    </location>
</feature>
<dbReference type="GO" id="GO:0051920">
    <property type="term" value="F:peroxiredoxin activity"/>
    <property type="evidence" value="ECO:0007669"/>
    <property type="project" value="InterPro"/>
</dbReference>
<organism evidence="2 3">
    <name type="scientific">Corynebacterium urealyticum</name>
    <dbReference type="NCBI Taxonomy" id="43771"/>
    <lineage>
        <taxon>Bacteria</taxon>
        <taxon>Bacillati</taxon>
        <taxon>Actinomycetota</taxon>
        <taxon>Actinomycetes</taxon>
        <taxon>Mycobacteriales</taxon>
        <taxon>Corynebacteriaceae</taxon>
        <taxon>Corynebacterium</taxon>
    </lineage>
</organism>
<dbReference type="InterPro" id="IPR003779">
    <property type="entry name" value="CMD-like"/>
</dbReference>
<dbReference type="PANTHER" id="PTHR34846:SF10">
    <property type="entry name" value="CYTOPLASMIC PROTEIN"/>
    <property type="match status" value="1"/>
</dbReference>
<accession>A0A2W5CY59</accession>
<dbReference type="Gene3D" id="1.20.1290.10">
    <property type="entry name" value="AhpD-like"/>
    <property type="match status" value="1"/>
</dbReference>
<sequence length="162" mass="17678">MSPAQRPFLDKTHPETYKALAGVTRHVRRAERAAGLSRALTELVNVRVSQLNGCPACLSVHVPAARRAGVSELKLDLLPSWQDAEVYAEEERIALELAEALTIGRSTTGTISGPELVDVQNRALRTLGEEKFTALEWAIITINAFNRVSIASGHPPHEANYS</sequence>
<proteinExistence type="predicted"/>
<name>A0A2W5CY59_9CORY</name>
<reference evidence="2 3" key="1">
    <citation type="submission" date="2017-11" db="EMBL/GenBank/DDBJ databases">
        <title>Infants hospitalized years apart are colonized by the same room-sourced microbial strains.</title>
        <authorList>
            <person name="Brooks B."/>
            <person name="Olm M.R."/>
            <person name="Firek B.A."/>
            <person name="Baker R."/>
            <person name="Thomas B.C."/>
            <person name="Morowitz M.J."/>
            <person name="Banfield J.F."/>
        </authorList>
    </citation>
    <scope>NUCLEOTIDE SEQUENCE [LARGE SCALE GENOMIC DNA]</scope>
    <source>
        <strain evidence="2">S2_012_000_R3_87</strain>
    </source>
</reference>
<dbReference type="Proteomes" id="UP000249451">
    <property type="component" value="Unassembled WGS sequence"/>
</dbReference>
<dbReference type="AlphaFoldDB" id="A0A2W5CY59"/>
<evidence type="ECO:0000313" key="3">
    <source>
        <dbReference type="Proteomes" id="UP000249451"/>
    </source>
</evidence>
<dbReference type="InterPro" id="IPR029032">
    <property type="entry name" value="AhpD-like"/>
</dbReference>
<dbReference type="Pfam" id="PF02627">
    <property type="entry name" value="CMD"/>
    <property type="match status" value="1"/>
</dbReference>
<dbReference type="EMBL" id="QFNY01000164">
    <property type="protein sequence ID" value="PZO99895.1"/>
    <property type="molecule type" value="Genomic_DNA"/>
</dbReference>
<dbReference type="NCBIfam" id="TIGR00778">
    <property type="entry name" value="ahpD_dom"/>
    <property type="match status" value="1"/>
</dbReference>
<protein>
    <submittedName>
        <fullName evidence="2">Carboxymuconolactone decarboxylase family protein</fullName>
    </submittedName>
</protein>
<evidence type="ECO:0000313" key="2">
    <source>
        <dbReference type="EMBL" id="PZO99895.1"/>
    </source>
</evidence>
<comment type="caution">
    <text evidence="2">The sequence shown here is derived from an EMBL/GenBank/DDBJ whole genome shotgun (WGS) entry which is preliminary data.</text>
</comment>